<reference evidence="2" key="1">
    <citation type="submission" date="2018-05" db="EMBL/GenBank/DDBJ databases">
        <authorList>
            <person name="Lanie J.A."/>
            <person name="Ng W.-L."/>
            <person name="Kazmierczak K.M."/>
            <person name="Andrzejewski T.M."/>
            <person name="Davidsen T.M."/>
            <person name="Wayne K.J."/>
            <person name="Tettelin H."/>
            <person name="Glass J.I."/>
            <person name="Rusch D."/>
            <person name="Podicherti R."/>
            <person name="Tsui H.-C.T."/>
            <person name="Winkler M.E."/>
        </authorList>
    </citation>
    <scope>NUCLEOTIDE SEQUENCE</scope>
</reference>
<evidence type="ECO:0000259" key="1">
    <source>
        <dbReference type="Pfam" id="PF09359"/>
    </source>
</evidence>
<feature type="domain" description="VTC" evidence="1">
    <location>
        <begin position="16"/>
        <end position="224"/>
    </location>
</feature>
<dbReference type="Pfam" id="PF09359">
    <property type="entry name" value="VTC"/>
    <property type="match status" value="1"/>
</dbReference>
<gene>
    <name evidence="2" type="ORF">METZ01_LOCUS125699</name>
</gene>
<dbReference type="AlphaFoldDB" id="A0A381Y766"/>
<name>A0A381Y766_9ZZZZ</name>
<dbReference type="EMBL" id="UINC01017542">
    <property type="protein sequence ID" value="SVA72845.1"/>
    <property type="molecule type" value="Genomic_DNA"/>
</dbReference>
<dbReference type="InterPro" id="IPR042267">
    <property type="entry name" value="VTC_sf"/>
</dbReference>
<organism evidence="2">
    <name type="scientific">marine metagenome</name>
    <dbReference type="NCBI Taxonomy" id="408172"/>
    <lineage>
        <taxon>unclassified sequences</taxon>
        <taxon>metagenomes</taxon>
        <taxon>ecological metagenomes</taxon>
    </lineage>
</organism>
<dbReference type="Gene3D" id="3.20.100.30">
    <property type="entry name" value="VTC, catalytic tunnel domain"/>
    <property type="match status" value="1"/>
</dbReference>
<evidence type="ECO:0000313" key="2">
    <source>
        <dbReference type="EMBL" id="SVA72845.1"/>
    </source>
</evidence>
<proteinExistence type="predicted"/>
<dbReference type="GO" id="GO:0006799">
    <property type="term" value="P:polyphosphate biosynthetic process"/>
    <property type="evidence" value="ECO:0007669"/>
    <property type="project" value="UniProtKB-ARBA"/>
</dbReference>
<dbReference type="InterPro" id="IPR018966">
    <property type="entry name" value="VTC_domain"/>
</dbReference>
<accession>A0A381Y766</accession>
<sequence length="225" mass="26035">MSLVDRLTLQAYASARIERKFSIHPGQEIWLLRHIFRAGFVKAYPNREVTSIYFDTQSLSFCMDNINGVRDRVKFRYRFYNDSLLDGVLEAKIKNGFIGFKKSYSVLDGLTIKSFGSDIKLLDTDQIAHFIRDKFQIILRPASTVSYQRSYFEHPAGMRLTMDKNISSFPCSRIGRGSIRSNQNPVMEIKYPPESDSYIRMSIFPFFESLSIRATKSSKYVNSII</sequence>
<protein>
    <recommendedName>
        <fullName evidence="1">VTC domain-containing protein</fullName>
    </recommendedName>
</protein>